<dbReference type="AlphaFoldDB" id="A0A8J5MTX2"/>
<protein>
    <submittedName>
        <fullName evidence="2">Adipocyte plasma membrane-associated protein-like 1</fullName>
    </submittedName>
</protein>
<keyword evidence="1" id="KW-0472">Membrane</keyword>
<organism evidence="2 3">
    <name type="scientific">Homarus americanus</name>
    <name type="common">American lobster</name>
    <dbReference type="NCBI Taxonomy" id="6706"/>
    <lineage>
        <taxon>Eukaryota</taxon>
        <taxon>Metazoa</taxon>
        <taxon>Ecdysozoa</taxon>
        <taxon>Arthropoda</taxon>
        <taxon>Crustacea</taxon>
        <taxon>Multicrustacea</taxon>
        <taxon>Malacostraca</taxon>
        <taxon>Eumalacostraca</taxon>
        <taxon>Eucarida</taxon>
        <taxon>Decapoda</taxon>
        <taxon>Pleocyemata</taxon>
        <taxon>Astacidea</taxon>
        <taxon>Nephropoidea</taxon>
        <taxon>Nephropidae</taxon>
        <taxon>Homarus</taxon>
    </lineage>
</organism>
<keyword evidence="1" id="KW-1133">Transmembrane helix</keyword>
<dbReference type="Proteomes" id="UP000747542">
    <property type="component" value="Unassembled WGS sequence"/>
</dbReference>
<name>A0A8J5MTX2_HOMAM</name>
<dbReference type="InterPro" id="IPR011042">
    <property type="entry name" value="6-blade_b-propeller_TolB-like"/>
</dbReference>
<dbReference type="GO" id="GO:0016787">
    <property type="term" value="F:hydrolase activity"/>
    <property type="evidence" value="ECO:0007669"/>
    <property type="project" value="TreeGrafter"/>
</dbReference>
<evidence type="ECO:0000313" key="2">
    <source>
        <dbReference type="EMBL" id="KAG7163461.1"/>
    </source>
</evidence>
<dbReference type="EMBL" id="JAHLQT010026473">
    <property type="protein sequence ID" value="KAG7163461.1"/>
    <property type="molecule type" value="Genomic_DNA"/>
</dbReference>
<accession>A0A8J5MTX2</accession>
<keyword evidence="1" id="KW-0812">Transmembrane</keyword>
<keyword evidence="3" id="KW-1185">Reference proteome</keyword>
<dbReference type="PANTHER" id="PTHR10426">
    <property type="entry name" value="STRICTOSIDINE SYNTHASE-RELATED"/>
    <property type="match status" value="1"/>
</dbReference>
<dbReference type="SUPFAM" id="SSF63829">
    <property type="entry name" value="Calcium-dependent phosphotriesterase"/>
    <property type="match status" value="1"/>
</dbReference>
<gene>
    <name evidence="2" type="primary">Apmap-L1</name>
    <name evidence="2" type="ORF">Hamer_G004612</name>
</gene>
<dbReference type="PANTHER" id="PTHR10426:SF88">
    <property type="entry name" value="ADIPOCYTE PLASMA MEMBRANE-ASSOCIATED PROTEIN HEMOMUCIN-RELATED"/>
    <property type="match status" value="1"/>
</dbReference>
<feature type="transmembrane region" description="Helical" evidence="1">
    <location>
        <begin position="20"/>
        <end position="39"/>
    </location>
</feature>
<dbReference type="GO" id="GO:0012505">
    <property type="term" value="C:endomembrane system"/>
    <property type="evidence" value="ECO:0007669"/>
    <property type="project" value="TreeGrafter"/>
</dbReference>
<evidence type="ECO:0000313" key="3">
    <source>
        <dbReference type="Proteomes" id="UP000747542"/>
    </source>
</evidence>
<dbReference type="Pfam" id="PF20067">
    <property type="entry name" value="SSL_N"/>
    <property type="match status" value="1"/>
</dbReference>
<proteinExistence type="predicted"/>
<evidence type="ECO:0000256" key="1">
    <source>
        <dbReference type="SAM" id="Phobius"/>
    </source>
</evidence>
<sequence>MRQLMGFISYLCHRLFRLTVDITVLLMIFVLLPGIPPYVSFSSYEPQEFLPLEGPLTRNNVLDAADRIMDGKIVGPESIASRNPEEIFVSLHGGKILRIWGPRFDHFKIAASIGPGCDGPWQERMCGRPLGLRFAPDGRLLVADAYLGLFAVDVDTGEQEKLFDNLQEIDGLVPKIPNDLDVDAEGNIYWSDTSTVCSLDEGVIEYLSDPSGRLVCQVYCIVHCIVKCGYCYYYFFL</sequence>
<reference evidence="2" key="1">
    <citation type="journal article" date="2021" name="Sci. Adv.">
        <title>The American lobster genome reveals insights on longevity, neural, and immune adaptations.</title>
        <authorList>
            <person name="Polinski J.M."/>
            <person name="Zimin A.V."/>
            <person name="Clark K.F."/>
            <person name="Kohn A.B."/>
            <person name="Sadowski N."/>
            <person name="Timp W."/>
            <person name="Ptitsyn A."/>
            <person name="Khanna P."/>
            <person name="Romanova D.Y."/>
            <person name="Williams P."/>
            <person name="Greenwood S.J."/>
            <person name="Moroz L.L."/>
            <person name="Walt D.R."/>
            <person name="Bodnar A.G."/>
        </authorList>
    </citation>
    <scope>NUCLEOTIDE SEQUENCE</scope>
    <source>
        <strain evidence="2">GMGI-L3</strain>
    </source>
</reference>
<comment type="caution">
    <text evidence="2">The sequence shown here is derived from an EMBL/GenBank/DDBJ whole genome shotgun (WGS) entry which is preliminary data.</text>
</comment>
<dbReference type="Gene3D" id="2.120.10.30">
    <property type="entry name" value="TolB, C-terminal domain"/>
    <property type="match status" value="1"/>
</dbReference>